<feature type="domain" description="Flagellin C-terminal" evidence="6">
    <location>
        <begin position="431"/>
        <end position="515"/>
    </location>
</feature>
<comment type="caution">
    <text evidence="7">The sequence shown here is derived from an EMBL/GenBank/DDBJ whole genome shotgun (WGS) entry which is preliminary data.</text>
</comment>
<dbReference type="Proteomes" id="UP001165393">
    <property type="component" value="Unassembled WGS sequence"/>
</dbReference>
<dbReference type="InterPro" id="IPR042187">
    <property type="entry name" value="Flagellin_C_sub2"/>
</dbReference>
<keyword evidence="2 4" id="KW-0964">Secreted</keyword>
<dbReference type="InterPro" id="IPR010810">
    <property type="entry name" value="Flagellin_hook_IN_motif"/>
</dbReference>
<comment type="similarity">
    <text evidence="1 4">Belongs to the bacterial flagellin family.</text>
</comment>
<dbReference type="Pfam" id="PF00669">
    <property type="entry name" value="Flagellin_N"/>
    <property type="match status" value="1"/>
</dbReference>
<keyword evidence="7" id="KW-0966">Cell projection</keyword>
<evidence type="ECO:0000313" key="8">
    <source>
        <dbReference type="Proteomes" id="UP001165393"/>
    </source>
</evidence>
<comment type="function">
    <text evidence="4">Flagellin is the subunit protein which polymerizes to form the filaments of bacterial flagella.</text>
</comment>
<dbReference type="Pfam" id="PF07196">
    <property type="entry name" value="Flagellin_IN"/>
    <property type="match status" value="1"/>
</dbReference>
<dbReference type="PANTHER" id="PTHR42792">
    <property type="entry name" value="FLAGELLIN"/>
    <property type="match status" value="1"/>
</dbReference>
<dbReference type="Gene3D" id="1.20.1330.10">
    <property type="entry name" value="f41 fragment of flagellin, N-terminal domain"/>
    <property type="match status" value="1"/>
</dbReference>
<keyword evidence="7" id="KW-0969">Cilium</keyword>
<dbReference type="InterPro" id="IPR001029">
    <property type="entry name" value="Flagellin_N"/>
</dbReference>
<dbReference type="GO" id="GO:0005576">
    <property type="term" value="C:extracellular region"/>
    <property type="evidence" value="ECO:0007669"/>
    <property type="project" value="UniProtKB-SubCell"/>
</dbReference>
<dbReference type="PANTHER" id="PTHR42792:SF2">
    <property type="entry name" value="FLAGELLIN"/>
    <property type="match status" value="1"/>
</dbReference>
<evidence type="ECO:0000313" key="7">
    <source>
        <dbReference type="EMBL" id="MCM2678955.1"/>
    </source>
</evidence>
<evidence type="ECO:0000256" key="4">
    <source>
        <dbReference type="RuleBase" id="RU362073"/>
    </source>
</evidence>
<dbReference type="GO" id="GO:0009288">
    <property type="term" value="C:bacterial-type flagellum"/>
    <property type="evidence" value="ECO:0007669"/>
    <property type="project" value="UniProtKB-SubCell"/>
</dbReference>
<dbReference type="Gene3D" id="2.30.220.10">
    <property type="entry name" value="f41 fragment of flagellin, C-terminal domain"/>
    <property type="match status" value="1"/>
</dbReference>
<keyword evidence="7" id="KW-0282">Flagellum</keyword>
<dbReference type="EMBL" id="JAMQGP010000002">
    <property type="protein sequence ID" value="MCM2678955.1"/>
    <property type="molecule type" value="Genomic_DNA"/>
</dbReference>
<feature type="domain" description="Flagellin N-terminal" evidence="5">
    <location>
        <begin position="5"/>
        <end position="141"/>
    </location>
</feature>
<organism evidence="7 8">
    <name type="scientific">Echinimonas agarilytica</name>
    <dbReference type="NCBI Taxonomy" id="1215918"/>
    <lineage>
        <taxon>Bacteria</taxon>
        <taxon>Pseudomonadati</taxon>
        <taxon>Pseudomonadota</taxon>
        <taxon>Gammaproteobacteria</taxon>
        <taxon>Alteromonadales</taxon>
        <taxon>Echinimonadaceae</taxon>
        <taxon>Echinimonas</taxon>
    </lineage>
</organism>
<dbReference type="SUPFAM" id="SSF64518">
    <property type="entry name" value="Phase 1 flagellin"/>
    <property type="match status" value="1"/>
</dbReference>
<evidence type="ECO:0000256" key="3">
    <source>
        <dbReference type="ARBA" id="ARBA00023143"/>
    </source>
</evidence>
<evidence type="ECO:0000259" key="6">
    <source>
        <dbReference type="Pfam" id="PF00700"/>
    </source>
</evidence>
<evidence type="ECO:0000259" key="5">
    <source>
        <dbReference type="Pfam" id="PF00669"/>
    </source>
</evidence>
<name>A0AA42B6Q8_9GAMM</name>
<dbReference type="AlphaFoldDB" id="A0AA42B6Q8"/>
<dbReference type="GO" id="GO:0005198">
    <property type="term" value="F:structural molecule activity"/>
    <property type="evidence" value="ECO:0007669"/>
    <property type="project" value="UniProtKB-UniRule"/>
</dbReference>
<dbReference type="InterPro" id="IPR001492">
    <property type="entry name" value="Flagellin"/>
</dbReference>
<sequence>MALTVQTNVSAINSTRNLSSASAGVETSLTRLSSGLRINSARDDAAGLQISNRLTSQINGLNVAVRNANDGVSISQTAEGALQESTTILQRMRDLSIQSANGSNSSSDRTAIQEEVAQLQKELTRISETTSFGDRKLLDGTFGTETFQVGAQANETIDVTLAAFRATDIGSYQQQLVASQASEGLGAVASASGNTTAGGTVPGNGVAGGTLTITSSGEQAEITMSADASAADIAKAINDGAGRSGVTADARTAVELSGFTAGDTIAINLNGANDPGDANTVIAIVGDDGNLESLANEINKTSGDTGVIARVNDSGNIDLISESGDDIGIANLGDTTFDLESYEYDGVTKGVGAATLSAYGAVNAAGVVKIDGSSAYTLESSDATTLIGSNAAAGTGPEELFGAAAATNVSALNDVADIDVSTAKGAQDALSVIDGALTFIDSSRAELGAVQNRLNSTISNLDNIVENASASRSRIRDTDFAKETTELTKNQILQQASTSILAQAQQLPQAALSLLG</sequence>
<accession>A0AA42B6Q8</accession>
<dbReference type="Gene3D" id="2.170.280.10">
    <property type="entry name" value="f41 fragment of flagellin, middle domain"/>
    <property type="match status" value="1"/>
</dbReference>
<dbReference type="Gene3D" id="6.10.280.190">
    <property type="match status" value="1"/>
</dbReference>
<protein>
    <recommendedName>
        <fullName evidence="4">Flagellin</fullName>
    </recommendedName>
</protein>
<dbReference type="Gene3D" id="6.10.10.10">
    <property type="entry name" value="Flagellar export chaperone, C-terminal domain"/>
    <property type="match status" value="1"/>
</dbReference>
<dbReference type="InterPro" id="IPR046358">
    <property type="entry name" value="Flagellin_C"/>
</dbReference>
<reference evidence="7 8" key="1">
    <citation type="journal article" date="2013" name="Antonie Van Leeuwenhoek">
        <title>Echinimonas agarilytica gen. nov., sp. nov., a new gammaproteobacterium isolated from the sea urchin Strongylocentrotus intermedius.</title>
        <authorList>
            <person name="Nedashkovskaya O.I."/>
            <person name="Stenkova A.M."/>
            <person name="Zhukova N.V."/>
            <person name="Van Trappen S."/>
            <person name="Lee J.S."/>
            <person name="Kim S.B."/>
        </authorList>
    </citation>
    <scope>NUCLEOTIDE SEQUENCE [LARGE SCALE GENOMIC DNA]</scope>
    <source>
        <strain evidence="7 8">KMM 6351</strain>
    </source>
</reference>
<keyword evidence="3 4" id="KW-0975">Bacterial flagellum</keyword>
<comment type="subcellular location">
    <subcellularLocation>
        <location evidence="4">Secreted</location>
    </subcellularLocation>
    <subcellularLocation>
        <location evidence="4">Bacterial flagellum</location>
    </subcellularLocation>
</comment>
<dbReference type="Pfam" id="PF00700">
    <property type="entry name" value="Flagellin_C"/>
    <property type="match status" value="1"/>
</dbReference>
<evidence type="ECO:0000256" key="1">
    <source>
        <dbReference type="ARBA" id="ARBA00005709"/>
    </source>
</evidence>
<gene>
    <name evidence="7" type="ORF">NAF29_04600</name>
</gene>
<dbReference type="PRINTS" id="PR00207">
    <property type="entry name" value="FLAGELLIN"/>
</dbReference>
<keyword evidence="8" id="KW-1185">Reference proteome</keyword>
<proteinExistence type="inferred from homology"/>
<evidence type="ECO:0000256" key="2">
    <source>
        <dbReference type="ARBA" id="ARBA00022525"/>
    </source>
</evidence>